<name>A0A9P7MKK0_9HYPO</name>
<comment type="caution">
    <text evidence="1">The sequence shown here is derived from an EMBL/GenBank/DDBJ whole genome shotgun (WGS) entry which is preliminary data.</text>
</comment>
<dbReference type="OrthoDB" id="4062651at2759"/>
<dbReference type="AlphaFoldDB" id="A0A9P7MKK0"/>
<sequence length="135" mass="15925">MEVYQSFDIFVEKDGDVEFRFTKIIIRGPNRDFYYAITEDRVRIPITIDLDKLNKIPIDTDTIWPRYSARLLQAPSPVPQDSYLKETDLYSYEECPKGMEAQETPLSDLVLHEIEAYELLRRHPHPNIVEYRGCV</sequence>
<organism evidence="1 2">
    <name type="scientific">Claviceps arundinis</name>
    <dbReference type="NCBI Taxonomy" id="1623583"/>
    <lineage>
        <taxon>Eukaryota</taxon>
        <taxon>Fungi</taxon>
        <taxon>Dikarya</taxon>
        <taxon>Ascomycota</taxon>
        <taxon>Pezizomycotina</taxon>
        <taxon>Sordariomycetes</taxon>
        <taxon>Hypocreomycetidae</taxon>
        <taxon>Hypocreales</taxon>
        <taxon>Clavicipitaceae</taxon>
        <taxon>Claviceps</taxon>
    </lineage>
</organism>
<evidence type="ECO:0008006" key="3">
    <source>
        <dbReference type="Google" id="ProtNLM"/>
    </source>
</evidence>
<evidence type="ECO:0000313" key="2">
    <source>
        <dbReference type="Proteomes" id="UP000784919"/>
    </source>
</evidence>
<proteinExistence type="predicted"/>
<accession>A0A9P7MKK0</accession>
<dbReference type="EMBL" id="SRPS01000879">
    <property type="protein sequence ID" value="KAG5954143.1"/>
    <property type="molecule type" value="Genomic_DNA"/>
</dbReference>
<feature type="non-terminal residue" evidence="1">
    <location>
        <position position="135"/>
    </location>
</feature>
<reference evidence="1" key="1">
    <citation type="journal article" date="2020" name="bioRxiv">
        <title>Whole genome comparisons of ergot fungi reveals the divergence and evolution of species within the genus Claviceps are the result of varying mechanisms driving genome evolution and host range expansion.</title>
        <authorList>
            <person name="Wyka S.A."/>
            <person name="Mondo S.J."/>
            <person name="Liu M."/>
            <person name="Dettman J."/>
            <person name="Nalam V."/>
            <person name="Broders K.D."/>
        </authorList>
    </citation>
    <scope>NUCLEOTIDE SEQUENCE</scope>
    <source>
        <strain evidence="1">CCC 1102</strain>
    </source>
</reference>
<gene>
    <name evidence="1" type="ORF">E4U56_008072</name>
</gene>
<protein>
    <recommendedName>
        <fullName evidence="3">Protein kinase domain-containing protein</fullName>
    </recommendedName>
</protein>
<dbReference type="Proteomes" id="UP000784919">
    <property type="component" value="Unassembled WGS sequence"/>
</dbReference>
<evidence type="ECO:0000313" key="1">
    <source>
        <dbReference type="EMBL" id="KAG5954143.1"/>
    </source>
</evidence>